<evidence type="ECO:0000313" key="2">
    <source>
        <dbReference type="Proteomes" id="UP000095564"/>
    </source>
</evidence>
<reference evidence="1 2" key="1">
    <citation type="submission" date="2015-09" db="EMBL/GenBank/DDBJ databases">
        <authorList>
            <consortium name="Pathogen Informatics"/>
        </authorList>
    </citation>
    <scope>NUCLEOTIDE SEQUENCE [LARGE SCALE GENOMIC DNA]</scope>
    <source>
        <strain evidence="1 2">2789STDY5834908</strain>
    </source>
</reference>
<name>A0A174TUB8_ANAHA</name>
<accession>A0A174TUB8</accession>
<evidence type="ECO:0000313" key="1">
    <source>
        <dbReference type="EMBL" id="CUQ12011.1"/>
    </source>
</evidence>
<gene>
    <name evidence="1" type="ORF">ERS852520_03111</name>
</gene>
<dbReference type="AlphaFoldDB" id="A0A174TUB8"/>
<dbReference type="Proteomes" id="UP000095564">
    <property type="component" value="Unassembled WGS sequence"/>
</dbReference>
<dbReference type="RefSeq" id="WP_276511442.1">
    <property type="nucleotide sequence ID" value="NZ_CZAU01000042.1"/>
</dbReference>
<protein>
    <submittedName>
        <fullName evidence="1">Uncharacterized protein</fullName>
    </submittedName>
</protein>
<organism evidence="1 2">
    <name type="scientific">Anaerostipes hadrus</name>
    <dbReference type="NCBI Taxonomy" id="649756"/>
    <lineage>
        <taxon>Bacteria</taxon>
        <taxon>Bacillati</taxon>
        <taxon>Bacillota</taxon>
        <taxon>Clostridia</taxon>
        <taxon>Lachnospirales</taxon>
        <taxon>Lachnospiraceae</taxon>
        <taxon>Anaerostipes</taxon>
    </lineage>
</organism>
<dbReference type="EMBL" id="CZAU01000042">
    <property type="protein sequence ID" value="CUQ12011.1"/>
    <property type="molecule type" value="Genomic_DNA"/>
</dbReference>
<proteinExistence type="predicted"/>
<sequence length="40" mass="4471">MNADAEDAYVEPEVGLSDVGQFIIKDSMLSENLSKYYEKA</sequence>